<organism evidence="2 3">
    <name type="scientific">Pristionchus mayeri</name>
    <dbReference type="NCBI Taxonomy" id="1317129"/>
    <lineage>
        <taxon>Eukaryota</taxon>
        <taxon>Metazoa</taxon>
        <taxon>Ecdysozoa</taxon>
        <taxon>Nematoda</taxon>
        <taxon>Chromadorea</taxon>
        <taxon>Rhabditida</taxon>
        <taxon>Rhabditina</taxon>
        <taxon>Diplogasteromorpha</taxon>
        <taxon>Diplogasteroidea</taxon>
        <taxon>Neodiplogasteridae</taxon>
        <taxon>Pristionchus</taxon>
    </lineage>
</organism>
<dbReference type="EMBL" id="BTRK01000003">
    <property type="protein sequence ID" value="GMR41310.1"/>
    <property type="molecule type" value="Genomic_DNA"/>
</dbReference>
<sequence>AEMERNEFADRLRKIEALHGQWKARVERVEKERDTLSETCEKLEKKYRKVLLMWGGSNEVPRLPAINCRVVPIASKV</sequence>
<feature type="non-terminal residue" evidence="2">
    <location>
        <position position="77"/>
    </location>
</feature>
<protein>
    <submittedName>
        <fullName evidence="2">Uncharacterized protein</fullName>
    </submittedName>
</protein>
<evidence type="ECO:0000313" key="3">
    <source>
        <dbReference type="Proteomes" id="UP001328107"/>
    </source>
</evidence>
<proteinExistence type="predicted"/>
<accession>A0AAN4ZQH2</accession>
<name>A0AAN4ZQH2_9BILA</name>
<reference evidence="3" key="1">
    <citation type="submission" date="2022-10" db="EMBL/GenBank/DDBJ databases">
        <title>Genome assembly of Pristionchus species.</title>
        <authorList>
            <person name="Yoshida K."/>
            <person name="Sommer R.J."/>
        </authorList>
    </citation>
    <scope>NUCLEOTIDE SEQUENCE [LARGE SCALE GENOMIC DNA]</scope>
    <source>
        <strain evidence="3">RS5460</strain>
    </source>
</reference>
<keyword evidence="1" id="KW-0175">Coiled coil</keyword>
<gene>
    <name evidence="2" type="ORF">PMAYCL1PPCAC_11505</name>
</gene>
<dbReference type="AlphaFoldDB" id="A0AAN4ZQH2"/>
<comment type="caution">
    <text evidence="2">The sequence shown here is derived from an EMBL/GenBank/DDBJ whole genome shotgun (WGS) entry which is preliminary data.</text>
</comment>
<evidence type="ECO:0000313" key="2">
    <source>
        <dbReference type="EMBL" id="GMR41310.1"/>
    </source>
</evidence>
<keyword evidence="3" id="KW-1185">Reference proteome</keyword>
<evidence type="ECO:0000256" key="1">
    <source>
        <dbReference type="SAM" id="Coils"/>
    </source>
</evidence>
<dbReference type="Proteomes" id="UP001328107">
    <property type="component" value="Unassembled WGS sequence"/>
</dbReference>
<feature type="coiled-coil region" evidence="1">
    <location>
        <begin position="12"/>
        <end position="46"/>
    </location>
</feature>
<feature type="non-terminal residue" evidence="2">
    <location>
        <position position="1"/>
    </location>
</feature>